<dbReference type="EMBL" id="HBHL01002297">
    <property type="protein sequence ID" value="CAD9712500.1"/>
    <property type="molecule type" value="Transcribed_RNA"/>
</dbReference>
<feature type="domain" description="OTU" evidence="3">
    <location>
        <begin position="140"/>
        <end position="275"/>
    </location>
</feature>
<dbReference type="InterPro" id="IPR003323">
    <property type="entry name" value="OTU_dom"/>
</dbReference>
<feature type="region of interest" description="Disordered" evidence="2">
    <location>
        <begin position="1"/>
        <end position="108"/>
    </location>
</feature>
<dbReference type="SUPFAM" id="SSF54001">
    <property type="entry name" value="Cysteine proteinases"/>
    <property type="match status" value="1"/>
</dbReference>
<dbReference type="Proteomes" id="UP000316726">
    <property type="component" value="Chromosome 7"/>
</dbReference>
<keyword evidence="6" id="KW-1185">Reference proteome</keyword>
<gene>
    <name evidence="5" type="ORF">A3770_07p48610</name>
    <name evidence="4" type="ORF">CPRI1469_LOCUS1341</name>
</gene>
<dbReference type="Pfam" id="PF02338">
    <property type="entry name" value="OTU"/>
    <property type="match status" value="1"/>
</dbReference>
<evidence type="ECO:0000256" key="1">
    <source>
        <dbReference type="ARBA" id="ARBA00010407"/>
    </source>
</evidence>
<evidence type="ECO:0000313" key="5">
    <source>
        <dbReference type="EMBL" id="QDZ22343.1"/>
    </source>
</evidence>
<evidence type="ECO:0000259" key="3">
    <source>
        <dbReference type="PROSITE" id="PS50802"/>
    </source>
</evidence>
<proteinExistence type="inferred from homology"/>
<protein>
    <submittedName>
        <fullName evidence="5">OTU domain-containing protein</fullName>
    </submittedName>
</protein>
<evidence type="ECO:0000256" key="2">
    <source>
        <dbReference type="SAM" id="MobiDB-lite"/>
    </source>
</evidence>
<name>A0A5B8MPC9_9CHLO</name>
<organism evidence="5 6">
    <name type="scientific">Chloropicon primus</name>
    <dbReference type="NCBI Taxonomy" id="1764295"/>
    <lineage>
        <taxon>Eukaryota</taxon>
        <taxon>Viridiplantae</taxon>
        <taxon>Chlorophyta</taxon>
        <taxon>Chloropicophyceae</taxon>
        <taxon>Chloropicales</taxon>
        <taxon>Chloropicaceae</taxon>
        <taxon>Chloropicon</taxon>
    </lineage>
</organism>
<dbReference type="GO" id="GO:0016579">
    <property type="term" value="P:protein deubiquitination"/>
    <property type="evidence" value="ECO:0007669"/>
    <property type="project" value="TreeGrafter"/>
</dbReference>
<sequence length="279" mass="31595">MSGDEGKDKVETKGQMVQRHKREVMLLKKEVKKMGKKRKDEAKKLEQDLAAKHEGELRAFEEREAEGEVKESAKEDPSSTPEPEVAEKKGPTRAQKRREAKAAKEAEREARIALERAELGETPEERETKMIEERLMDLNFVLHDIPPDGNCMFRSLEDQLSFQSTSALGFQHKPIDHSGLRKVAADHIRGNREDFEPFLEAPLDEYCERMESTAEWGGHLELQAISQALDVAIEVYSADQPVVKIGEDKEGAPLRLAYHLHAYGLGEHYNSVRPISTSP</sequence>
<dbReference type="PANTHER" id="PTHR12419:SF10">
    <property type="entry name" value="DEUBIQUITINASE OTUD6B"/>
    <property type="match status" value="1"/>
</dbReference>
<evidence type="ECO:0000313" key="6">
    <source>
        <dbReference type="Proteomes" id="UP000316726"/>
    </source>
</evidence>
<dbReference type="PROSITE" id="PS50802">
    <property type="entry name" value="OTU"/>
    <property type="match status" value="1"/>
</dbReference>
<reference evidence="4" key="2">
    <citation type="submission" date="2021-01" db="EMBL/GenBank/DDBJ databases">
        <authorList>
            <person name="Corre E."/>
            <person name="Pelletier E."/>
            <person name="Niang G."/>
            <person name="Scheremetjew M."/>
            <person name="Finn R."/>
            <person name="Kale V."/>
            <person name="Holt S."/>
            <person name="Cochrane G."/>
            <person name="Meng A."/>
            <person name="Brown T."/>
            <person name="Cohen L."/>
        </authorList>
    </citation>
    <scope>NUCLEOTIDE SEQUENCE</scope>
    <source>
        <strain evidence="4">CCMP1205</strain>
    </source>
</reference>
<dbReference type="PANTHER" id="PTHR12419">
    <property type="entry name" value="OTU DOMAIN CONTAINING PROTEIN"/>
    <property type="match status" value="1"/>
</dbReference>
<comment type="similarity">
    <text evidence="1">Belongs to the peptidase C85 family.</text>
</comment>
<dbReference type="InterPro" id="IPR038765">
    <property type="entry name" value="Papain-like_cys_pep_sf"/>
</dbReference>
<accession>A0A5B8MPC9</accession>
<dbReference type="CDD" id="cd22748">
    <property type="entry name" value="OTU_OTUD6-like"/>
    <property type="match status" value="1"/>
</dbReference>
<dbReference type="EMBL" id="CP031040">
    <property type="protein sequence ID" value="QDZ22343.1"/>
    <property type="molecule type" value="Genomic_DNA"/>
</dbReference>
<reference evidence="5 6" key="1">
    <citation type="submission" date="2018-07" db="EMBL/GenBank/DDBJ databases">
        <title>The complete nuclear genome of the prasinophyte Chloropicon primus (CCMP1205).</title>
        <authorList>
            <person name="Pombert J.-F."/>
            <person name="Otis C."/>
            <person name="Turmel M."/>
            <person name="Lemieux C."/>
        </authorList>
    </citation>
    <scope>NUCLEOTIDE SEQUENCE [LARGE SCALE GENOMIC DNA]</scope>
    <source>
        <strain evidence="5 6">CCMP1205</strain>
    </source>
</reference>
<dbReference type="InterPro" id="IPR050704">
    <property type="entry name" value="Peptidase_C85-like"/>
</dbReference>
<dbReference type="GO" id="GO:0004843">
    <property type="term" value="F:cysteine-type deubiquitinase activity"/>
    <property type="evidence" value="ECO:0007669"/>
    <property type="project" value="TreeGrafter"/>
</dbReference>
<evidence type="ECO:0000313" key="4">
    <source>
        <dbReference type="EMBL" id="CAD9712500.1"/>
    </source>
</evidence>
<dbReference type="Gene3D" id="3.90.70.80">
    <property type="match status" value="1"/>
</dbReference>
<dbReference type="OrthoDB" id="415023at2759"/>
<feature type="compositionally biased region" description="Basic and acidic residues" evidence="2">
    <location>
        <begin position="23"/>
        <end position="77"/>
    </location>
</feature>
<dbReference type="STRING" id="1764295.A0A5B8MPC9"/>
<feature type="compositionally biased region" description="Basic and acidic residues" evidence="2">
    <location>
        <begin position="1"/>
        <end position="12"/>
    </location>
</feature>
<dbReference type="AlphaFoldDB" id="A0A5B8MPC9"/>